<proteinExistence type="predicted"/>
<sequence length="298" mass="32339">MSYKRQLLAVLAVALAASSARADNPSWWKPPLSENPGPKRAVDGVNGKLEGFGGGSDWLGFARLNNASAGGMGSITAPVGDRFGFQVDAIAAAHRGFFVSGGAGHAFWRDPSVGLLGGYGAIAHDKRLDDTRFRVGAESAYYYGPFSLSSIAGYEESAGHFFTPLGYGPGYLAYQWQPRRGRFFDMFDISVYPTYNVKISVGHRYVGGRHAAALSGEALIWNLGHSAITGFIESRVGENDYKAVWGGIRIYLGESDKTLISRHREDDLPNWLKDDMFSSQNSVRVGATPVFFPTLLQP</sequence>
<feature type="chain" id="PRO_5018007078" description="Outer membrane protein beta-barrel domain-containing protein" evidence="1">
    <location>
        <begin position="23"/>
        <end position="298"/>
    </location>
</feature>
<gene>
    <name evidence="2" type="ORF">D1O30_03520</name>
</gene>
<dbReference type="Proteomes" id="UP000268623">
    <property type="component" value="Unassembled WGS sequence"/>
</dbReference>
<evidence type="ECO:0000256" key="1">
    <source>
        <dbReference type="SAM" id="SignalP"/>
    </source>
</evidence>
<comment type="caution">
    <text evidence="2">The sequence shown here is derived from an EMBL/GenBank/DDBJ whole genome shotgun (WGS) entry which is preliminary data.</text>
</comment>
<name>A0A3M9XM45_9HYPH</name>
<evidence type="ECO:0008006" key="4">
    <source>
        <dbReference type="Google" id="ProtNLM"/>
    </source>
</evidence>
<evidence type="ECO:0000313" key="3">
    <source>
        <dbReference type="Proteomes" id="UP000268623"/>
    </source>
</evidence>
<dbReference type="OrthoDB" id="9808612at2"/>
<protein>
    <recommendedName>
        <fullName evidence="4">Outer membrane protein beta-barrel domain-containing protein</fullName>
    </recommendedName>
</protein>
<keyword evidence="3" id="KW-1185">Reference proteome</keyword>
<accession>A0A3M9XM45</accession>
<keyword evidence="1" id="KW-0732">Signal</keyword>
<dbReference type="EMBL" id="QWDD01000001">
    <property type="protein sequence ID" value="RNJ48826.1"/>
    <property type="molecule type" value="Genomic_DNA"/>
</dbReference>
<reference evidence="2 3" key="1">
    <citation type="submission" date="2018-08" db="EMBL/GenBank/DDBJ databases">
        <title>Genome sequence of Methylocystis hirsuta CSC1, a methanotroph able to accumulate PHAs.</title>
        <authorList>
            <person name="Bordel S."/>
            <person name="Rodriguez E."/>
            <person name="Gancedo J."/>
            <person name="Munoz R."/>
        </authorList>
    </citation>
    <scope>NUCLEOTIDE SEQUENCE [LARGE SCALE GENOMIC DNA]</scope>
    <source>
        <strain evidence="2 3">CSC1</strain>
    </source>
</reference>
<organism evidence="2 3">
    <name type="scientific">Methylocystis hirsuta</name>
    <dbReference type="NCBI Taxonomy" id="369798"/>
    <lineage>
        <taxon>Bacteria</taxon>
        <taxon>Pseudomonadati</taxon>
        <taxon>Pseudomonadota</taxon>
        <taxon>Alphaproteobacteria</taxon>
        <taxon>Hyphomicrobiales</taxon>
        <taxon>Methylocystaceae</taxon>
        <taxon>Methylocystis</taxon>
    </lineage>
</organism>
<dbReference type="RefSeq" id="WP_123174824.1">
    <property type="nucleotide sequence ID" value="NZ_QWDD01000001.1"/>
</dbReference>
<dbReference type="AlphaFoldDB" id="A0A3M9XM45"/>
<feature type="signal peptide" evidence="1">
    <location>
        <begin position="1"/>
        <end position="22"/>
    </location>
</feature>
<evidence type="ECO:0000313" key="2">
    <source>
        <dbReference type="EMBL" id="RNJ48826.1"/>
    </source>
</evidence>